<dbReference type="SUPFAM" id="SSF48264">
    <property type="entry name" value="Cytochrome P450"/>
    <property type="match status" value="1"/>
</dbReference>
<sequence>MVLPSWTETLITLAIVPIAYVLVYRLYFSPIAKIPGPKLAALTSWYEFYYDVIKPGQFVWHIKDLHEQYGPILRITPWEIHINDPDFLDEIYAPSFCNREKYSFQTRTLKVPMSMGGTIKHDLHRKRREALDPFFSKKSVTVLESMIRHKVNQLCELMEDHSKQEIVVSLSDVYFAFANDVVSHYSFGHDNNLLGNEIKSSTQRNNISRLLLEVKVINVFHGSLMRWI</sequence>
<proteinExistence type="inferred from homology"/>
<keyword evidence="7" id="KW-1133">Transmembrane helix</keyword>
<comment type="similarity">
    <text evidence="2">Belongs to the cytochrome P450 family.</text>
</comment>
<keyword evidence="7" id="KW-0812">Transmembrane</keyword>
<protein>
    <submittedName>
        <fullName evidence="8">Cytochrome P450</fullName>
    </submittedName>
</protein>
<evidence type="ECO:0000256" key="2">
    <source>
        <dbReference type="ARBA" id="ARBA00010617"/>
    </source>
</evidence>
<evidence type="ECO:0000256" key="6">
    <source>
        <dbReference type="ARBA" id="ARBA00023033"/>
    </source>
</evidence>
<dbReference type="PANTHER" id="PTHR24305:SF157">
    <property type="entry name" value="N-ACETYLTRYPTOPHAN 6-HYDROXYLASE IVOC-RELATED"/>
    <property type="match status" value="1"/>
</dbReference>
<keyword evidence="3" id="KW-0479">Metal-binding</keyword>
<keyword evidence="4" id="KW-0560">Oxidoreductase</keyword>
<dbReference type="Proteomes" id="UP000324767">
    <property type="component" value="Unassembled WGS sequence"/>
</dbReference>
<gene>
    <name evidence="8" type="ORF">FRX48_07623</name>
</gene>
<comment type="caution">
    <text evidence="8">The sequence shown here is derived from an EMBL/GenBank/DDBJ whole genome shotgun (WGS) entry which is preliminary data.</text>
</comment>
<dbReference type="GO" id="GO:0016705">
    <property type="term" value="F:oxidoreductase activity, acting on paired donors, with incorporation or reduction of molecular oxygen"/>
    <property type="evidence" value="ECO:0007669"/>
    <property type="project" value="InterPro"/>
</dbReference>
<dbReference type="Gene3D" id="1.10.630.10">
    <property type="entry name" value="Cytochrome P450"/>
    <property type="match status" value="1"/>
</dbReference>
<dbReference type="Pfam" id="PF00067">
    <property type="entry name" value="p450"/>
    <property type="match status" value="1"/>
</dbReference>
<evidence type="ECO:0000256" key="4">
    <source>
        <dbReference type="ARBA" id="ARBA00023002"/>
    </source>
</evidence>
<dbReference type="GO" id="GO:0020037">
    <property type="term" value="F:heme binding"/>
    <property type="evidence" value="ECO:0007669"/>
    <property type="project" value="InterPro"/>
</dbReference>
<keyword evidence="7" id="KW-0472">Membrane</keyword>
<organism evidence="8 9">
    <name type="scientific">Lasallia pustulata</name>
    <dbReference type="NCBI Taxonomy" id="136370"/>
    <lineage>
        <taxon>Eukaryota</taxon>
        <taxon>Fungi</taxon>
        <taxon>Dikarya</taxon>
        <taxon>Ascomycota</taxon>
        <taxon>Pezizomycotina</taxon>
        <taxon>Lecanoromycetes</taxon>
        <taxon>OSLEUM clade</taxon>
        <taxon>Umbilicariomycetidae</taxon>
        <taxon>Umbilicariales</taxon>
        <taxon>Umbilicariaceae</taxon>
        <taxon>Lasallia</taxon>
    </lineage>
</organism>
<dbReference type="PANTHER" id="PTHR24305">
    <property type="entry name" value="CYTOCHROME P450"/>
    <property type="match status" value="1"/>
</dbReference>
<dbReference type="GO" id="GO:0005506">
    <property type="term" value="F:iron ion binding"/>
    <property type="evidence" value="ECO:0007669"/>
    <property type="project" value="InterPro"/>
</dbReference>
<comment type="cofactor">
    <cofactor evidence="1">
        <name>heme</name>
        <dbReference type="ChEBI" id="CHEBI:30413"/>
    </cofactor>
</comment>
<dbReference type="AlphaFoldDB" id="A0A5M8PGN9"/>
<dbReference type="OrthoDB" id="3945418at2759"/>
<evidence type="ECO:0000256" key="1">
    <source>
        <dbReference type="ARBA" id="ARBA00001971"/>
    </source>
</evidence>
<evidence type="ECO:0000313" key="9">
    <source>
        <dbReference type="Proteomes" id="UP000324767"/>
    </source>
</evidence>
<evidence type="ECO:0000256" key="5">
    <source>
        <dbReference type="ARBA" id="ARBA00023004"/>
    </source>
</evidence>
<evidence type="ECO:0000256" key="3">
    <source>
        <dbReference type="ARBA" id="ARBA00022723"/>
    </source>
</evidence>
<dbReference type="EMBL" id="VXIT01000013">
    <property type="protein sequence ID" value="KAA6408541.1"/>
    <property type="molecule type" value="Genomic_DNA"/>
</dbReference>
<name>A0A5M8PGN9_9LECA</name>
<dbReference type="InterPro" id="IPR001128">
    <property type="entry name" value="Cyt_P450"/>
</dbReference>
<keyword evidence="6" id="KW-0503">Monooxygenase</keyword>
<evidence type="ECO:0000313" key="8">
    <source>
        <dbReference type="EMBL" id="KAA6408541.1"/>
    </source>
</evidence>
<keyword evidence="5" id="KW-0408">Iron</keyword>
<dbReference type="GO" id="GO:0004497">
    <property type="term" value="F:monooxygenase activity"/>
    <property type="evidence" value="ECO:0007669"/>
    <property type="project" value="UniProtKB-KW"/>
</dbReference>
<feature type="transmembrane region" description="Helical" evidence="7">
    <location>
        <begin position="6"/>
        <end position="28"/>
    </location>
</feature>
<dbReference type="InterPro" id="IPR050121">
    <property type="entry name" value="Cytochrome_P450_monoxygenase"/>
</dbReference>
<evidence type="ECO:0000256" key="7">
    <source>
        <dbReference type="SAM" id="Phobius"/>
    </source>
</evidence>
<dbReference type="InterPro" id="IPR036396">
    <property type="entry name" value="Cyt_P450_sf"/>
</dbReference>
<reference evidence="8 9" key="1">
    <citation type="submission" date="2019-09" db="EMBL/GenBank/DDBJ databases">
        <title>The hologenome of the rock-dwelling lichen Lasallia pustulata.</title>
        <authorList>
            <person name="Greshake Tzovaras B."/>
            <person name="Segers F."/>
            <person name="Bicker A."/>
            <person name="Dal Grande F."/>
            <person name="Otte J."/>
            <person name="Hankeln T."/>
            <person name="Schmitt I."/>
            <person name="Ebersberger I."/>
        </authorList>
    </citation>
    <scope>NUCLEOTIDE SEQUENCE [LARGE SCALE GENOMIC DNA]</scope>
    <source>
        <strain evidence="8">A1-1</strain>
    </source>
</reference>
<accession>A0A5M8PGN9</accession>